<organism evidence="1 2">
    <name type="scientific">Donghicola eburneus</name>
    <dbReference type="NCBI Taxonomy" id="393278"/>
    <lineage>
        <taxon>Bacteria</taxon>
        <taxon>Pseudomonadati</taxon>
        <taxon>Pseudomonadota</taxon>
        <taxon>Alphaproteobacteria</taxon>
        <taxon>Rhodobacterales</taxon>
        <taxon>Roseobacteraceae</taxon>
        <taxon>Donghicola</taxon>
    </lineage>
</organism>
<sequence>MTPEQKSLIEIAQMVADREIAKVAERKAQTHAIGAKIEQLKAVEMLRPDEGAPRLQVMGNAWGEWRRREISALNLELAKSTLLEETAKQKARRALGRRIALEDIFNEAG</sequence>
<evidence type="ECO:0000313" key="1">
    <source>
        <dbReference type="EMBL" id="SCM69455.1"/>
    </source>
</evidence>
<accession>A0A1M4N689</accession>
<protein>
    <submittedName>
        <fullName evidence="1">Uncharacterized protein</fullName>
    </submittedName>
</protein>
<name>A0A1M4N689_9RHOB</name>
<gene>
    <name evidence="1" type="ORF">KARMA_3694</name>
</gene>
<dbReference type="Proteomes" id="UP000184085">
    <property type="component" value="Unassembled WGS sequence"/>
</dbReference>
<dbReference type="EMBL" id="FMJB01000064">
    <property type="protein sequence ID" value="SCM69455.1"/>
    <property type="molecule type" value="Genomic_DNA"/>
</dbReference>
<evidence type="ECO:0000313" key="2">
    <source>
        <dbReference type="Proteomes" id="UP000184085"/>
    </source>
</evidence>
<dbReference type="AlphaFoldDB" id="A0A1M4N689"/>
<reference evidence="2" key="1">
    <citation type="submission" date="2016-09" db="EMBL/GenBank/DDBJ databases">
        <authorList>
            <person name="Wibberg D."/>
        </authorList>
    </citation>
    <scope>NUCLEOTIDE SEQUENCE [LARGE SCALE GENOMIC DNA]</scope>
</reference>
<keyword evidence="2" id="KW-1185">Reference proteome</keyword>
<dbReference type="RefSeq" id="WP_072709053.1">
    <property type="nucleotide sequence ID" value="NZ_FMJB01000064.1"/>
</dbReference>
<proteinExistence type="predicted"/>